<evidence type="ECO:0000256" key="2">
    <source>
        <dbReference type="ARBA" id="ARBA00011900"/>
    </source>
</evidence>
<dbReference type="Pfam" id="PF02384">
    <property type="entry name" value="N6_Mtase"/>
    <property type="match status" value="1"/>
</dbReference>
<protein>
    <recommendedName>
        <fullName evidence="2">site-specific DNA-methyltransferase (adenine-specific)</fullName>
        <ecNumber evidence="2">2.1.1.72</ecNumber>
    </recommendedName>
</protein>
<dbReference type="GO" id="GO:0008168">
    <property type="term" value="F:methyltransferase activity"/>
    <property type="evidence" value="ECO:0007669"/>
    <property type="project" value="UniProtKB-KW"/>
</dbReference>
<evidence type="ECO:0000313" key="9">
    <source>
        <dbReference type="Proteomes" id="UP000819052"/>
    </source>
</evidence>
<dbReference type="RefSeq" id="WP_167079308.1">
    <property type="nucleotide sequence ID" value="NZ_VVIW01000018.1"/>
</dbReference>
<dbReference type="PRINTS" id="PR00507">
    <property type="entry name" value="N12N6MTFRASE"/>
</dbReference>
<keyword evidence="4" id="KW-0808">Transferase</keyword>
<keyword evidence="9" id="KW-1185">Reference proteome</keyword>
<comment type="similarity">
    <text evidence="1">Belongs to the N(4)/N(6)-methyltransferase family.</text>
</comment>
<organism evidence="8 9">
    <name type="scientific">Massilia aquatica</name>
    <dbReference type="NCBI Taxonomy" id="2609000"/>
    <lineage>
        <taxon>Bacteria</taxon>
        <taxon>Pseudomonadati</taxon>
        <taxon>Pseudomonadota</taxon>
        <taxon>Betaproteobacteria</taxon>
        <taxon>Burkholderiales</taxon>
        <taxon>Oxalobacteraceae</taxon>
        <taxon>Telluria group</taxon>
        <taxon>Massilia</taxon>
    </lineage>
</organism>
<dbReference type="GO" id="GO:0032259">
    <property type="term" value="P:methylation"/>
    <property type="evidence" value="ECO:0007669"/>
    <property type="project" value="UniProtKB-KW"/>
</dbReference>
<dbReference type="InterPro" id="IPR029063">
    <property type="entry name" value="SAM-dependent_MTases_sf"/>
</dbReference>
<sequence>MTGILPQFAETVREKFSMPFSGDPEDQLRAPFEALIRQFGASNNLAITPIGETRLEDNLGRPDYGIAVAGLLCGHVELKAPGKGADTAKFKGHDKHQWERFKGLPNILYTDGRHWTLYRSGEEIRSFILDGNPAKQGIMAVGAGDDDKLNLVINDFLNWKPVVPGTAKQLALYLAPLCRMLKDDVVDALRRGSPSMQSVARDWRNYLFPDADDKKFADSYAQTVTFALLLARSNGANTLLIDEAINSLSAKNTLLGRALQVLTDDQVLEDVKASVDMLKRVIREIPATTMTRGKRDPWLHFYEDFLQEYDPKLRKDAGAYYTPLSVVHAQVRLVDDILRNRMDKPMGFAEGGVTTLDPAVGTGTYLLAIIEEAMPRVIAEEGVGAGKARASLLAQNLFGFELMVGPYAVAALRMTRLLQDFGAGIPQDGVQIFLSNTLESPHERMPELPMMYQAIGKEHQRAKRVKETVPVLVCIGNPPYDRHEKATTANRMSTGAWVRWGEAKDKKEAIFNDFIDPVTHAGKGNQLKNLYNLYTYFWRWALWKVFEQPFAQTGGIVAFITASSFIDGEAFLGMRRMMRHLCDEIWIIDLGGDGRGTQQEENVFAIQTPVAITIAVRYEQAQPGKAAIVNYARIRGNRSQKLAALESIGKISDIEFEQCPSGWEAEMRPVDSTPAYFAWPNLDELMPWRHSGAQIKRSWPISAAPEVLARRWSALMENEGRAAAFKESRDRTVTSKLNAIDGAGTLKPIADLPSDAEIPTMVRYAFRSFDRQYLIWDNRLADYLRPALWQSRSSKQIFFSSLSTNTITTGPAITVSSDVPDLHCFRGSFGAKDVLPLYRDSAALYPNLHPELLGKLSVCFGKTVSPEDWAAYLYCITAQAGFTSKFATELAARSIRVPITTDLALFDRATEIGRCLLNLHTFGERYQARQTRLTGLAKCTKSIQGDEAVTSFGYDEATACLRIGSGEFRPVSPDVWSFQVSGMKVLSSWIANRMAIRPGKKSSVLDEIGPMCWTATMTTELLQLVWTLEQTLVYSSKQVELLDQIATSNVLLASEFSVVPAEWRKAPSSLGDQNELPLAS</sequence>
<dbReference type="Pfam" id="PF18135">
    <property type="entry name" value="Type_ISP_C"/>
    <property type="match status" value="1"/>
</dbReference>
<dbReference type="PANTHER" id="PTHR33841">
    <property type="entry name" value="DNA METHYLTRANSFERASE YEEA-RELATED"/>
    <property type="match status" value="1"/>
</dbReference>
<evidence type="ECO:0000256" key="5">
    <source>
        <dbReference type="ARBA" id="ARBA00047942"/>
    </source>
</evidence>
<dbReference type="InterPro" id="IPR003356">
    <property type="entry name" value="DNA_methylase_A-5"/>
</dbReference>
<feature type="domain" description="Type ISP restriction-modification enzyme LLaBIII C-terminal specificity" evidence="7">
    <location>
        <begin position="684"/>
        <end position="1024"/>
    </location>
</feature>
<dbReference type="PANTHER" id="PTHR33841:SF1">
    <property type="entry name" value="DNA METHYLTRANSFERASE A"/>
    <property type="match status" value="1"/>
</dbReference>
<feature type="domain" description="DNA methylase adenine-specific" evidence="6">
    <location>
        <begin position="300"/>
        <end position="489"/>
    </location>
</feature>
<name>A0ABX0MEY0_9BURK</name>
<dbReference type="SUPFAM" id="SSF53335">
    <property type="entry name" value="S-adenosyl-L-methionine-dependent methyltransferases"/>
    <property type="match status" value="1"/>
</dbReference>
<comment type="catalytic activity">
    <reaction evidence="5">
        <text>a 2'-deoxyadenosine in DNA + S-adenosyl-L-methionine = an N(6)-methyl-2'-deoxyadenosine in DNA + S-adenosyl-L-homocysteine + H(+)</text>
        <dbReference type="Rhea" id="RHEA:15197"/>
        <dbReference type="Rhea" id="RHEA-COMP:12418"/>
        <dbReference type="Rhea" id="RHEA-COMP:12419"/>
        <dbReference type="ChEBI" id="CHEBI:15378"/>
        <dbReference type="ChEBI" id="CHEBI:57856"/>
        <dbReference type="ChEBI" id="CHEBI:59789"/>
        <dbReference type="ChEBI" id="CHEBI:90615"/>
        <dbReference type="ChEBI" id="CHEBI:90616"/>
        <dbReference type="EC" id="2.1.1.72"/>
    </reaction>
</comment>
<evidence type="ECO:0000256" key="4">
    <source>
        <dbReference type="ARBA" id="ARBA00022679"/>
    </source>
</evidence>
<dbReference type="Gene3D" id="3.40.50.150">
    <property type="entry name" value="Vaccinia Virus protein VP39"/>
    <property type="match status" value="1"/>
</dbReference>
<proteinExistence type="inferred from homology"/>
<gene>
    <name evidence="8" type="ORF">F1609_24580</name>
</gene>
<evidence type="ECO:0000259" key="7">
    <source>
        <dbReference type="Pfam" id="PF18135"/>
    </source>
</evidence>
<dbReference type="EC" id="2.1.1.72" evidence="2"/>
<evidence type="ECO:0000256" key="3">
    <source>
        <dbReference type="ARBA" id="ARBA00022603"/>
    </source>
</evidence>
<reference evidence="8 9" key="1">
    <citation type="submission" date="2019-09" db="EMBL/GenBank/DDBJ databases">
        <title>Taxonomy of Antarctic Massilia spp.: description of Massilia rubra sp. nov., Massilia aquatica sp. nov., Massilia mucilaginosa sp. nov., Massilia frigida sp. nov. isolated from streams, lakes and regoliths.</title>
        <authorList>
            <person name="Holochova P."/>
            <person name="Sedlacek I."/>
            <person name="Kralova S."/>
            <person name="Maslanova I."/>
            <person name="Busse H.-J."/>
            <person name="Stankova E."/>
            <person name="Vrbovska V."/>
            <person name="Kovarovic V."/>
            <person name="Bartak M."/>
            <person name="Svec P."/>
            <person name="Pantucek R."/>
        </authorList>
    </citation>
    <scope>NUCLEOTIDE SEQUENCE [LARGE SCALE GENOMIC DNA]</scope>
    <source>
        <strain evidence="8 9">CCM 8693</strain>
    </source>
</reference>
<keyword evidence="3 8" id="KW-0489">Methyltransferase</keyword>
<dbReference type="InterPro" id="IPR041635">
    <property type="entry name" value="Type_ISP_LLaBIII_C"/>
</dbReference>
<evidence type="ECO:0000256" key="1">
    <source>
        <dbReference type="ARBA" id="ARBA00006594"/>
    </source>
</evidence>
<evidence type="ECO:0000313" key="8">
    <source>
        <dbReference type="EMBL" id="NHZ43327.1"/>
    </source>
</evidence>
<accession>A0ABX0MEY0</accession>
<dbReference type="InterPro" id="IPR050953">
    <property type="entry name" value="N4_N6_ade-DNA_methylase"/>
</dbReference>
<dbReference type="EMBL" id="VVIW01000018">
    <property type="protein sequence ID" value="NHZ43327.1"/>
    <property type="molecule type" value="Genomic_DNA"/>
</dbReference>
<dbReference type="Proteomes" id="UP000819052">
    <property type="component" value="Unassembled WGS sequence"/>
</dbReference>
<comment type="caution">
    <text evidence="8">The sequence shown here is derived from an EMBL/GenBank/DDBJ whole genome shotgun (WGS) entry which is preliminary data.</text>
</comment>
<evidence type="ECO:0000259" key="6">
    <source>
        <dbReference type="Pfam" id="PF02384"/>
    </source>
</evidence>